<proteinExistence type="predicted"/>
<name>A0A2G4F0X1_9CYAN</name>
<comment type="caution">
    <text evidence="1">The sequence shown here is derived from an EMBL/GenBank/DDBJ whole genome shotgun (WGS) entry which is preliminary data.</text>
</comment>
<dbReference type="EMBL" id="NXIB02000054">
    <property type="protein sequence ID" value="PHX55395.1"/>
    <property type="molecule type" value="Genomic_DNA"/>
</dbReference>
<evidence type="ECO:0008006" key="3">
    <source>
        <dbReference type="Google" id="ProtNLM"/>
    </source>
</evidence>
<dbReference type="AlphaFoldDB" id="A0A2G4F0X1"/>
<protein>
    <recommendedName>
        <fullName evidence="3">Antitoxin</fullName>
    </recommendedName>
</protein>
<reference evidence="1" key="1">
    <citation type="submission" date="2017-10" db="EMBL/GenBank/DDBJ databases">
        <title>Draft genome sequence of the planktic cyanobacteria Tychonema bourrellyi isolated from alpine lentic freshwater.</title>
        <authorList>
            <person name="Tett A."/>
            <person name="Armanini F."/>
            <person name="Asnicar F."/>
            <person name="Boscaini A."/>
            <person name="Pasolli E."/>
            <person name="Zolfo M."/>
            <person name="Donati C."/>
            <person name="Salmaso N."/>
            <person name="Segata N."/>
        </authorList>
    </citation>
    <scope>NUCLEOTIDE SEQUENCE</scope>
    <source>
        <strain evidence="1">FEM_GT703</strain>
    </source>
</reference>
<dbReference type="Proteomes" id="UP000226442">
    <property type="component" value="Unassembled WGS sequence"/>
</dbReference>
<accession>A0A2G4F0X1</accession>
<organism evidence="1 2">
    <name type="scientific">Tychonema bourrellyi FEM_GT703</name>
    <dbReference type="NCBI Taxonomy" id="2040638"/>
    <lineage>
        <taxon>Bacteria</taxon>
        <taxon>Bacillati</taxon>
        <taxon>Cyanobacteriota</taxon>
        <taxon>Cyanophyceae</taxon>
        <taxon>Oscillatoriophycideae</taxon>
        <taxon>Oscillatoriales</taxon>
        <taxon>Microcoleaceae</taxon>
        <taxon>Tychonema</taxon>
    </lineage>
</organism>
<dbReference type="OrthoDB" id="463399at2"/>
<sequence>MLPVRKKLVTDEAMRPVAVLIDYEDWQKIEQLLETLIIHKKENSNLAKYAGVIKLTEDPLDYQRQIREEWD</sequence>
<evidence type="ECO:0000313" key="2">
    <source>
        <dbReference type="Proteomes" id="UP000226442"/>
    </source>
</evidence>
<evidence type="ECO:0000313" key="1">
    <source>
        <dbReference type="EMBL" id="PHX55395.1"/>
    </source>
</evidence>
<keyword evidence="2" id="KW-1185">Reference proteome</keyword>
<dbReference type="Pfam" id="PF18506">
    <property type="entry name" value="RelB-like"/>
    <property type="match status" value="1"/>
</dbReference>
<dbReference type="InterPro" id="IPR049537">
    <property type="entry name" value="RelB-like"/>
</dbReference>
<gene>
    <name evidence="1" type="ORF">CP500_011010</name>
</gene>